<evidence type="ECO:0000256" key="7">
    <source>
        <dbReference type="PIRSR" id="PIRSR000077-1"/>
    </source>
</evidence>
<dbReference type="EMBL" id="PHHC01000014">
    <property type="protein sequence ID" value="PPE06875.1"/>
    <property type="molecule type" value="Genomic_DNA"/>
</dbReference>
<keyword evidence="2" id="KW-0813">Transport</keyword>
<dbReference type="PRINTS" id="PR00421">
    <property type="entry name" value="THIOREDOXIN"/>
</dbReference>
<dbReference type="GO" id="GO:0005737">
    <property type="term" value="C:cytoplasm"/>
    <property type="evidence" value="ECO:0007669"/>
    <property type="project" value="TreeGrafter"/>
</dbReference>
<dbReference type="PANTHER" id="PTHR45663">
    <property type="entry name" value="GEO12009P1"/>
    <property type="match status" value="1"/>
</dbReference>
<accession>A0A2S5RI86</accession>
<dbReference type="PROSITE" id="PS00194">
    <property type="entry name" value="THIOREDOXIN_1"/>
    <property type="match status" value="1"/>
</dbReference>
<protein>
    <recommendedName>
        <fullName evidence="6">Thioredoxin</fullName>
    </recommendedName>
</protein>
<feature type="active site" description="Nucleophile" evidence="7">
    <location>
        <position position="32"/>
    </location>
</feature>
<evidence type="ECO:0000256" key="8">
    <source>
        <dbReference type="PIRSR" id="PIRSR000077-4"/>
    </source>
</evidence>
<evidence type="ECO:0000256" key="5">
    <source>
        <dbReference type="ARBA" id="ARBA00023284"/>
    </source>
</evidence>
<feature type="site" description="Contributes to redox potential value" evidence="7">
    <location>
        <position position="30"/>
    </location>
</feature>
<dbReference type="CDD" id="cd02947">
    <property type="entry name" value="TRX_family"/>
    <property type="match status" value="1"/>
</dbReference>
<comment type="similarity">
    <text evidence="1 6">Belongs to the thioredoxin family.</text>
</comment>
<dbReference type="PANTHER" id="PTHR45663:SF11">
    <property type="entry name" value="GEO12009P1"/>
    <property type="match status" value="1"/>
</dbReference>
<evidence type="ECO:0000256" key="1">
    <source>
        <dbReference type="ARBA" id="ARBA00008987"/>
    </source>
</evidence>
<feature type="site" description="Deprotonates C-terminal active site Cys" evidence="7">
    <location>
        <position position="23"/>
    </location>
</feature>
<dbReference type="PIRSF" id="PIRSF000077">
    <property type="entry name" value="Thioredoxin"/>
    <property type="match status" value="1"/>
</dbReference>
<proteinExistence type="inferred from homology"/>
<dbReference type="GO" id="GO:0015035">
    <property type="term" value="F:protein-disulfide reductase activity"/>
    <property type="evidence" value="ECO:0007669"/>
    <property type="project" value="InterPro"/>
</dbReference>
<feature type="active site" description="Nucleophile" evidence="7">
    <location>
        <position position="29"/>
    </location>
</feature>
<name>A0A2S5RI86_9PROT</name>
<feature type="disulfide bond" description="Redox-active" evidence="8">
    <location>
        <begin position="29"/>
        <end position="32"/>
    </location>
</feature>
<reference evidence="10 11" key="1">
    <citation type="submission" date="2017-11" db="EMBL/GenBank/DDBJ databases">
        <title>Comparative genomic analysis of Holospora spp., intranuclear symbionts of paramecia.</title>
        <authorList>
            <person name="Garushyants S.K."/>
            <person name="Beliavskaya A."/>
            <person name="Malko D.B."/>
            <person name="Logacheva M.D."/>
            <person name="Rautian M.S."/>
            <person name="Gelfand M.S."/>
        </authorList>
    </citation>
    <scope>NUCLEOTIDE SEQUENCE [LARGE SCALE GENOMIC DNA]</scope>
    <source>
        <strain evidence="11">02AZ16</strain>
    </source>
</reference>
<keyword evidence="5 8" id="KW-0676">Redox-active center</keyword>
<evidence type="ECO:0000256" key="6">
    <source>
        <dbReference type="PIRNR" id="PIRNR000077"/>
    </source>
</evidence>
<dbReference type="OrthoDB" id="9790390at2"/>
<evidence type="ECO:0000313" key="11">
    <source>
        <dbReference type="Proteomes" id="UP000239425"/>
    </source>
</evidence>
<keyword evidence="11" id="KW-1185">Reference proteome</keyword>
<dbReference type="PROSITE" id="PS51352">
    <property type="entry name" value="THIOREDOXIN_2"/>
    <property type="match status" value="1"/>
</dbReference>
<keyword evidence="3" id="KW-0249">Electron transport</keyword>
<evidence type="ECO:0000313" key="10">
    <source>
        <dbReference type="EMBL" id="PPE06875.1"/>
    </source>
</evidence>
<gene>
    <name evidence="10" type="ORF">HCUR_00088</name>
</gene>
<keyword evidence="4 8" id="KW-1015">Disulfide bond</keyword>
<dbReference type="Pfam" id="PF00085">
    <property type="entry name" value="Thioredoxin"/>
    <property type="match status" value="1"/>
</dbReference>
<feature type="site" description="Contributes to redox potential value" evidence="7">
    <location>
        <position position="31"/>
    </location>
</feature>
<feature type="domain" description="Thioredoxin" evidence="9">
    <location>
        <begin position="1"/>
        <end position="111"/>
    </location>
</feature>
<dbReference type="InterPro" id="IPR005746">
    <property type="entry name" value="Thioredoxin"/>
</dbReference>
<evidence type="ECO:0000256" key="2">
    <source>
        <dbReference type="ARBA" id="ARBA00022448"/>
    </source>
</evidence>
<evidence type="ECO:0000256" key="3">
    <source>
        <dbReference type="ARBA" id="ARBA00022982"/>
    </source>
</evidence>
<dbReference type="InterPro" id="IPR036249">
    <property type="entry name" value="Thioredoxin-like_sf"/>
</dbReference>
<organism evidence="10 11">
    <name type="scientific">Holospora curviuscula</name>
    <dbReference type="NCBI Taxonomy" id="1082868"/>
    <lineage>
        <taxon>Bacteria</taxon>
        <taxon>Pseudomonadati</taxon>
        <taxon>Pseudomonadota</taxon>
        <taxon>Alphaproteobacteria</taxon>
        <taxon>Holosporales</taxon>
        <taxon>Holosporaceae</taxon>
        <taxon>Holospora</taxon>
    </lineage>
</organism>
<comment type="caution">
    <text evidence="10">The sequence shown here is derived from an EMBL/GenBank/DDBJ whole genome shotgun (WGS) entry which is preliminary data.</text>
</comment>
<sequence>MNENLDYAKIIEENTKTHSVLIDFFATWCPPCQTLLPILDSISSNTEWSSYLKVVKINIDQYPVIATKYRIQSLPTLVLIPKHPQKVLEIARQVGGISEKALIEWLDQHKIRA</sequence>
<evidence type="ECO:0000256" key="4">
    <source>
        <dbReference type="ARBA" id="ARBA00023157"/>
    </source>
</evidence>
<dbReference type="InterPro" id="IPR013766">
    <property type="entry name" value="Thioredoxin_domain"/>
</dbReference>
<dbReference type="SUPFAM" id="SSF52833">
    <property type="entry name" value="Thioredoxin-like"/>
    <property type="match status" value="1"/>
</dbReference>
<dbReference type="Proteomes" id="UP000239425">
    <property type="component" value="Unassembled WGS sequence"/>
</dbReference>
<dbReference type="InterPro" id="IPR017937">
    <property type="entry name" value="Thioredoxin_CS"/>
</dbReference>
<evidence type="ECO:0000259" key="9">
    <source>
        <dbReference type="PROSITE" id="PS51352"/>
    </source>
</evidence>
<dbReference type="Gene3D" id="3.40.30.10">
    <property type="entry name" value="Glutaredoxin"/>
    <property type="match status" value="1"/>
</dbReference>
<dbReference type="AlphaFoldDB" id="A0A2S5RI86"/>